<dbReference type="CDD" id="cd00534">
    <property type="entry name" value="DHNA_DHNTPE"/>
    <property type="match status" value="1"/>
</dbReference>
<evidence type="ECO:0000256" key="9">
    <source>
        <dbReference type="RuleBase" id="RU362079"/>
    </source>
</evidence>
<keyword evidence="7" id="KW-0067">ATP-binding</keyword>
<evidence type="ECO:0000256" key="6">
    <source>
        <dbReference type="ARBA" id="ARBA00022777"/>
    </source>
</evidence>
<evidence type="ECO:0000256" key="5">
    <source>
        <dbReference type="ARBA" id="ARBA00022741"/>
    </source>
</evidence>
<gene>
    <name evidence="11" type="primary">folK</name>
    <name evidence="11" type="ORF">ETP43_03315</name>
</gene>
<comment type="function">
    <text evidence="9">Catalyzes the conversion of 7,8-dihydroneopterin to 6-hydroxymethyl-7,8-dihydropterin.</text>
</comment>
<dbReference type="Pfam" id="PF01288">
    <property type="entry name" value="HPPK"/>
    <property type="match status" value="1"/>
</dbReference>
<keyword evidence="6 11" id="KW-0418">Kinase</keyword>
<dbReference type="SUPFAM" id="SSF55083">
    <property type="entry name" value="6-hydroxymethyl-7,8-dihydropterin pyrophosphokinase, HPPK"/>
    <property type="match status" value="1"/>
</dbReference>
<dbReference type="EC" id="2.7.6.3" evidence="9"/>
<dbReference type="PROSITE" id="PS00794">
    <property type="entry name" value="HPPK"/>
    <property type="match status" value="1"/>
</dbReference>
<dbReference type="Pfam" id="PF02152">
    <property type="entry name" value="FolB"/>
    <property type="match status" value="1"/>
</dbReference>
<comment type="pathway">
    <text evidence="2">Cofactor biosynthesis; tetrahydrofolate biosynthesis; 2-amino-4-hydroxy-6-hydroxymethyl-7,8-dihydropteridine diphosphate from 7,8-dihydroneopterin triphosphate: step 4/4.</text>
</comment>
<dbReference type="EC" id="4.1.2.25" evidence="9"/>
<comment type="catalytic activity">
    <reaction evidence="1">
        <text>6-hydroxymethyl-7,8-dihydropterin + ATP = (7,8-dihydropterin-6-yl)methyl diphosphate + AMP + H(+)</text>
        <dbReference type="Rhea" id="RHEA:11412"/>
        <dbReference type="ChEBI" id="CHEBI:15378"/>
        <dbReference type="ChEBI" id="CHEBI:30616"/>
        <dbReference type="ChEBI" id="CHEBI:44841"/>
        <dbReference type="ChEBI" id="CHEBI:72950"/>
        <dbReference type="ChEBI" id="CHEBI:456215"/>
        <dbReference type="EC" id="2.7.6.3"/>
    </reaction>
</comment>
<dbReference type="InterPro" id="IPR035907">
    <property type="entry name" value="Hppk_sf"/>
</dbReference>
<name>A0A4V1NRN2_9FIRM</name>
<accession>A0A4V1NRN2</accession>
<evidence type="ECO:0000256" key="8">
    <source>
        <dbReference type="ARBA" id="ARBA00022909"/>
    </source>
</evidence>
<dbReference type="NCBIfam" id="TIGR00526">
    <property type="entry name" value="folB_dom"/>
    <property type="match status" value="1"/>
</dbReference>
<dbReference type="GO" id="GO:0046654">
    <property type="term" value="P:tetrahydrofolate biosynthetic process"/>
    <property type="evidence" value="ECO:0007669"/>
    <property type="project" value="UniProtKB-UniRule"/>
</dbReference>
<evidence type="ECO:0000313" key="11">
    <source>
        <dbReference type="EMBL" id="RXS74345.1"/>
    </source>
</evidence>
<reference evidence="11 12" key="1">
    <citation type="submission" date="2019-01" db="EMBL/GenBank/DDBJ databases">
        <title>Blautia sp. nov. KGMB01111 isolated human feces.</title>
        <authorList>
            <person name="Park J.-E."/>
            <person name="Kim J.-S."/>
            <person name="Park S.-H."/>
        </authorList>
    </citation>
    <scope>NUCLEOTIDE SEQUENCE [LARGE SCALE GENOMIC DNA]</scope>
    <source>
        <strain evidence="11 12">KGMB01111</strain>
    </source>
</reference>
<dbReference type="SMART" id="SM00905">
    <property type="entry name" value="FolB"/>
    <property type="match status" value="1"/>
</dbReference>
<comment type="similarity">
    <text evidence="9">Belongs to the DHNA family.</text>
</comment>
<feature type="domain" description="7,8-dihydro-6-hydroxymethylpterin-pyrophosphokinase" evidence="10">
    <location>
        <begin position="206"/>
        <end position="217"/>
    </location>
</feature>
<evidence type="ECO:0000259" key="10">
    <source>
        <dbReference type="PROSITE" id="PS00794"/>
    </source>
</evidence>
<evidence type="ECO:0000256" key="1">
    <source>
        <dbReference type="ARBA" id="ARBA00000198"/>
    </source>
</evidence>
<dbReference type="SUPFAM" id="SSF55620">
    <property type="entry name" value="Tetrahydrobiopterin biosynthesis enzymes-like"/>
    <property type="match status" value="1"/>
</dbReference>
<keyword evidence="8 9" id="KW-0289">Folate biosynthesis</keyword>
<dbReference type="OrthoDB" id="9808041at2"/>
<protein>
    <recommendedName>
        <fullName evidence="9">Bifunctional folate synthesis protein</fullName>
    </recommendedName>
    <domain>
        <recommendedName>
            <fullName evidence="9">Dihydroneopterin aldolase</fullName>
            <shortName evidence="9">DHNA</shortName>
            <ecNumber evidence="9">4.1.2.25</ecNumber>
        </recommendedName>
        <alternativeName>
            <fullName evidence="9">7,8-dihydroneopterin aldolase</fullName>
        </alternativeName>
    </domain>
    <domain>
        <recommendedName>
            <fullName evidence="9">2-amino-4-hydroxy-6-hydroxymethyldihydropteridine pyrophosphokinase</fullName>
            <ecNumber evidence="9">2.7.6.3</ecNumber>
        </recommendedName>
        <alternativeName>
            <fullName evidence="9">6-hydroxymethyl-7,8-dihydropterin pyrophosphokinase</fullName>
            <shortName evidence="9">PPPK</shortName>
        </alternativeName>
        <alternativeName>
            <fullName evidence="9">7,8-dihydro-6-hydroxymethylpterin pyrophosphokinase</fullName>
            <shortName evidence="9">HPPK</shortName>
        </alternativeName>
    </domain>
</protein>
<dbReference type="GO" id="GO:0016301">
    <property type="term" value="F:kinase activity"/>
    <property type="evidence" value="ECO:0007669"/>
    <property type="project" value="UniProtKB-KW"/>
</dbReference>
<dbReference type="GO" id="GO:0046656">
    <property type="term" value="P:folic acid biosynthetic process"/>
    <property type="evidence" value="ECO:0007669"/>
    <property type="project" value="UniProtKB-UniRule"/>
</dbReference>
<evidence type="ECO:0000313" key="12">
    <source>
        <dbReference type="Proteomes" id="UP000290106"/>
    </source>
</evidence>
<evidence type="ECO:0000256" key="2">
    <source>
        <dbReference type="ARBA" id="ARBA00005051"/>
    </source>
</evidence>
<keyword evidence="4 11" id="KW-0808">Transferase</keyword>
<dbReference type="Proteomes" id="UP000290106">
    <property type="component" value="Unassembled WGS sequence"/>
</dbReference>
<dbReference type="InterPro" id="IPR000550">
    <property type="entry name" value="Hppk"/>
</dbReference>
<dbReference type="PANTHER" id="PTHR43071">
    <property type="entry name" value="2-AMINO-4-HYDROXY-6-HYDROXYMETHYLDIHYDROPTERIDINE PYROPHOSPHOKINASE"/>
    <property type="match status" value="1"/>
</dbReference>
<dbReference type="Gene3D" id="3.30.70.560">
    <property type="entry name" value="7,8-Dihydro-6-hydroxymethylpterin-pyrophosphokinase HPPK"/>
    <property type="match status" value="1"/>
</dbReference>
<dbReference type="AlphaFoldDB" id="A0A4V1NRN2"/>
<evidence type="ECO:0000256" key="4">
    <source>
        <dbReference type="ARBA" id="ARBA00022679"/>
    </source>
</evidence>
<dbReference type="InterPro" id="IPR006156">
    <property type="entry name" value="Dihydroneopterin_aldolase"/>
</dbReference>
<comment type="caution">
    <text evidence="11">The sequence shown here is derived from an EMBL/GenBank/DDBJ whole genome shotgun (WGS) entry which is preliminary data.</text>
</comment>
<evidence type="ECO:0000256" key="3">
    <source>
        <dbReference type="ARBA" id="ARBA00009640"/>
    </source>
</evidence>
<dbReference type="NCBIfam" id="TIGR01498">
    <property type="entry name" value="folK"/>
    <property type="match status" value="1"/>
</dbReference>
<dbReference type="GO" id="GO:0003848">
    <property type="term" value="F:2-amino-4-hydroxy-6-hydroxymethyldihydropteridine diphosphokinase activity"/>
    <property type="evidence" value="ECO:0007669"/>
    <property type="project" value="UniProtKB-EC"/>
</dbReference>
<dbReference type="InterPro" id="IPR006157">
    <property type="entry name" value="FolB_dom"/>
</dbReference>
<dbReference type="NCBIfam" id="TIGR00525">
    <property type="entry name" value="folB"/>
    <property type="match status" value="1"/>
</dbReference>
<sequence>MDKIRIENLEIFAKHGVFPEENFLGQKFVLSAVLHTDTRKAGLTDELSYSVHYGEVSHLIKKVVEENTWKLLETVAEATAKAILLSYPMVSQVDLTIKKPWAPIGLPLDTVSVEISRGWHTAYIALGSNMGDKEKYLNEAVEKLQQTSDCQVLKVSDFLVTAPYGGVEQDDFLNGALALKTLLTPQELLERLHEIEQEAHRERLIHWGPRTLDLDILLYDDLVLDTPDLIIPHVEMHLRDFVLIPLAQIAPWKRHPVLGLTVSQMLADLQAKQES</sequence>
<dbReference type="CDD" id="cd00483">
    <property type="entry name" value="HPPK"/>
    <property type="match status" value="1"/>
</dbReference>
<dbReference type="EMBL" id="SDKC01000001">
    <property type="protein sequence ID" value="RXS74345.1"/>
    <property type="molecule type" value="Genomic_DNA"/>
</dbReference>
<comment type="catalytic activity">
    <reaction evidence="9">
        <text>7,8-dihydroneopterin = 6-hydroxymethyl-7,8-dihydropterin + glycolaldehyde</text>
        <dbReference type="Rhea" id="RHEA:10540"/>
        <dbReference type="ChEBI" id="CHEBI:17001"/>
        <dbReference type="ChEBI" id="CHEBI:17071"/>
        <dbReference type="ChEBI" id="CHEBI:44841"/>
        <dbReference type="EC" id="4.1.2.25"/>
    </reaction>
</comment>
<dbReference type="Gene3D" id="3.30.1130.10">
    <property type="match status" value="1"/>
</dbReference>
<keyword evidence="5" id="KW-0547">Nucleotide-binding</keyword>
<dbReference type="PANTHER" id="PTHR43071:SF1">
    <property type="entry name" value="2-AMINO-4-HYDROXY-6-HYDROXYMETHYLDIHYDROPTERIDINE PYROPHOSPHOKINASE"/>
    <property type="match status" value="1"/>
</dbReference>
<dbReference type="UniPathway" id="UPA00077">
    <property type="reaction ID" value="UER00154"/>
</dbReference>
<dbReference type="GO" id="GO:0005524">
    <property type="term" value="F:ATP binding"/>
    <property type="evidence" value="ECO:0007669"/>
    <property type="project" value="UniProtKB-KW"/>
</dbReference>
<dbReference type="InterPro" id="IPR043133">
    <property type="entry name" value="GTP-CH-I_C/QueF"/>
</dbReference>
<comment type="similarity">
    <text evidence="3">In the N-terminal section; belongs to the DHNA family.</text>
</comment>
<dbReference type="GO" id="GO:0004150">
    <property type="term" value="F:dihydroneopterin aldolase activity"/>
    <property type="evidence" value="ECO:0007669"/>
    <property type="project" value="UniProtKB-UniRule"/>
</dbReference>
<dbReference type="RefSeq" id="WP_106492856.1">
    <property type="nucleotide sequence ID" value="NZ_SDKC01000001.1"/>
</dbReference>
<organism evidence="11 12">
    <name type="scientific">Blautia faecicola</name>
    <dbReference type="NCBI Taxonomy" id="2509240"/>
    <lineage>
        <taxon>Bacteria</taxon>
        <taxon>Bacillati</taxon>
        <taxon>Bacillota</taxon>
        <taxon>Clostridia</taxon>
        <taxon>Lachnospirales</taxon>
        <taxon>Lachnospiraceae</taxon>
        <taxon>Blautia</taxon>
    </lineage>
</organism>
<proteinExistence type="inferred from homology"/>
<comment type="pathway">
    <text evidence="9">Cofactor biosynthesis; tetrahydrofolate biosynthesis; 2-amino-4-hydroxy-6-hydroxymethyl-7,8-dihydropteridine diphosphate from 7,8-dihydroneopterin triphosphate: step 3/4.</text>
</comment>
<keyword evidence="12" id="KW-1185">Reference proteome</keyword>
<keyword evidence="9" id="KW-0456">Lyase</keyword>
<evidence type="ECO:0000256" key="7">
    <source>
        <dbReference type="ARBA" id="ARBA00022840"/>
    </source>
</evidence>